<dbReference type="GO" id="GO:0005886">
    <property type="term" value="C:plasma membrane"/>
    <property type="evidence" value="ECO:0007669"/>
    <property type="project" value="UniProtKB-SubCell"/>
</dbReference>
<keyword evidence="5 7" id="KW-0456">Lyase</keyword>
<dbReference type="HAMAP" id="MF_02065">
    <property type="entry name" value="MltG"/>
    <property type="match status" value="1"/>
</dbReference>
<dbReference type="InterPro" id="IPR003770">
    <property type="entry name" value="MLTG-like"/>
</dbReference>
<comment type="function">
    <text evidence="7">Functions as a peptidoglycan terminase that cleaves nascent peptidoglycan strands endolytically to terminate their elongation.</text>
</comment>
<evidence type="ECO:0000256" key="5">
    <source>
        <dbReference type="ARBA" id="ARBA00023239"/>
    </source>
</evidence>
<sequence>MSDSIHDFFDENTQWVEHGTGAAPAGEPPQPPKSRREMRKRRRRRHNRAIGTIIAVVVVIALVACGLYFGIEKLHEIRDSNSQANTAIEDYPGPGYGEVSFTVEEGQGAVEIADGLLKAEVIKSAEAFTSLVSANDSKLYPGTFTLKKHMAASQALSILTDASKAAGFLEVRPGERLSAVIADAVTLSGFAQSDFDAIVNAKGEGILPAEANGSFEGWLEPGTYNVKSMGSASDILKAMVDKRIAKLDELGVPSGTDRERVMIIASIAEAEVNKADYYAKVTRVIENRLAQGMSLGMDSTVAYGNNVQPADVTTTMLEDGSNPYNTYKIAGLPPTPISNPGDNAIQAALKPESGDWLYFCTVNLDTGETKFAVTAEEHDKNVAELRQWQAENGQ</sequence>
<protein>
    <recommendedName>
        <fullName evidence="7">Endolytic murein transglycosylase</fullName>
        <ecNumber evidence="7">4.2.2.29</ecNumber>
    </recommendedName>
    <alternativeName>
        <fullName evidence="7">Peptidoglycan lytic transglycosylase</fullName>
    </alternativeName>
    <alternativeName>
        <fullName evidence="7">Peptidoglycan polymerization terminase</fullName>
    </alternativeName>
</protein>
<dbReference type="eggNOG" id="COG1559">
    <property type="taxonomic scope" value="Bacteria"/>
</dbReference>
<evidence type="ECO:0000256" key="6">
    <source>
        <dbReference type="ARBA" id="ARBA00023316"/>
    </source>
</evidence>
<keyword evidence="3 7" id="KW-1133">Transmembrane helix</keyword>
<dbReference type="OrthoDB" id="9814591at2"/>
<keyword evidence="10" id="KW-1185">Reference proteome</keyword>
<dbReference type="Proteomes" id="UP000028984">
    <property type="component" value="Unassembled WGS sequence"/>
</dbReference>
<dbReference type="EC" id="4.2.2.29" evidence="7"/>
<dbReference type="GO" id="GO:0008932">
    <property type="term" value="F:lytic endotransglycosylase activity"/>
    <property type="evidence" value="ECO:0007669"/>
    <property type="project" value="UniProtKB-UniRule"/>
</dbReference>
<dbReference type="Gene3D" id="3.30.1490.480">
    <property type="entry name" value="Endolytic murein transglycosylase"/>
    <property type="match status" value="1"/>
</dbReference>
<evidence type="ECO:0000256" key="2">
    <source>
        <dbReference type="ARBA" id="ARBA00022692"/>
    </source>
</evidence>
<dbReference type="Pfam" id="PF02618">
    <property type="entry name" value="YceG"/>
    <property type="match status" value="1"/>
</dbReference>
<name>A0A087CV49_9BIFI</name>
<evidence type="ECO:0000256" key="7">
    <source>
        <dbReference type="HAMAP-Rule" id="MF_02065"/>
    </source>
</evidence>
<dbReference type="AlphaFoldDB" id="A0A087CV49"/>
<dbReference type="EMBL" id="JGZK01000003">
    <property type="protein sequence ID" value="KFI87149.1"/>
    <property type="molecule type" value="Genomic_DNA"/>
</dbReference>
<dbReference type="STRING" id="1437610.BREU_0173"/>
<keyword evidence="2 7" id="KW-0812">Transmembrane</keyword>
<evidence type="ECO:0000256" key="8">
    <source>
        <dbReference type="SAM" id="MobiDB-lite"/>
    </source>
</evidence>
<keyword evidence="4 7" id="KW-0472">Membrane</keyword>
<evidence type="ECO:0000256" key="3">
    <source>
        <dbReference type="ARBA" id="ARBA00022989"/>
    </source>
</evidence>
<comment type="similarity">
    <text evidence="7">Belongs to the transglycosylase MltG family.</text>
</comment>
<proteinExistence type="inferred from homology"/>
<feature type="region of interest" description="Disordered" evidence="8">
    <location>
        <begin position="16"/>
        <end position="44"/>
    </location>
</feature>
<organism evidence="9 10">
    <name type="scientific">Bifidobacterium reuteri DSM 23975</name>
    <dbReference type="NCBI Taxonomy" id="1437610"/>
    <lineage>
        <taxon>Bacteria</taxon>
        <taxon>Bacillati</taxon>
        <taxon>Actinomycetota</taxon>
        <taxon>Actinomycetes</taxon>
        <taxon>Bifidobacteriales</taxon>
        <taxon>Bifidobacteriaceae</taxon>
        <taxon>Bifidobacterium</taxon>
    </lineage>
</organism>
<dbReference type="GO" id="GO:0009252">
    <property type="term" value="P:peptidoglycan biosynthetic process"/>
    <property type="evidence" value="ECO:0007669"/>
    <property type="project" value="UniProtKB-UniRule"/>
</dbReference>
<dbReference type="RefSeq" id="WP_044088368.1">
    <property type="nucleotide sequence ID" value="NZ_JDUW01000001.1"/>
</dbReference>
<dbReference type="PANTHER" id="PTHR30518">
    <property type="entry name" value="ENDOLYTIC MUREIN TRANSGLYCOSYLASE"/>
    <property type="match status" value="1"/>
</dbReference>
<dbReference type="GO" id="GO:0071555">
    <property type="term" value="P:cell wall organization"/>
    <property type="evidence" value="ECO:0007669"/>
    <property type="project" value="UniProtKB-KW"/>
</dbReference>
<keyword evidence="6 7" id="KW-0961">Cell wall biogenesis/degradation</keyword>
<evidence type="ECO:0000256" key="1">
    <source>
        <dbReference type="ARBA" id="ARBA00022475"/>
    </source>
</evidence>
<keyword evidence="1 7" id="KW-1003">Cell membrane</keyword>
<comment type="catalytic activity">
    <reaction evidence="7">
        <text>a peptidoglycan chain = a peptidoglycan chain with N-acetyl-1,6-anhydromuramyl-[peptide] at the reducing end + a peptidoglycan chain with N-acetylglucosamine at the non-reducing end.</text>
        <dbReference type="EC" id="4.2.2.29"/>
    </reaction>
</comment>
<feature type="transmembrane region" description="Helical" evidence="7">
    <location>
        <begin position="49"/>
        <end position="71"/>
    </location>
</feature>
<gene>
    <name evidence="7" type="primary">mltG</name>
    <name evidence="9" type="ORF">BREU_0173</name>
</gene>
<accession>A0A087CV49</accession>
<dbReference type="PANTHER" id="PTHR30518:SF2">
    <property type="entry name" value="ENDOLYTIC MUREIN TRANSGLYCOSYLASE"/>
    <property type="match status" value="1"/>
</dbReference>
<evidence type="ECO:0000313" key="9">
    <source>
        <dbReference type="EMBL" id="KFI87149.1"/>
    </source>
</evidence>
<comment type="caution">
    <text evidence="9">The sequence shown here is derived from an EMBL/GenBank/DDBJ whole genome shotgun (WGS) entry which is preliminary data.</text>
</comment>
<evidence type="ECO:0000313" key="10">
    <source>
        <dbReference type="Proteomes" id="UP000028984"/>
    </source>
</evidence>
<feature type="site" description="Important for catalytic activity" evidence="7">
    <location>
        <position position="271"/>
    </location>
</feature>
<comment type="subcellular location">
    <subcellularLocation>
        <location evidence="7">Cell membrane</location>
        <topology evidence="7">Single-pass membrane protein</topology>
    </subcellularLocation>
</comment>
<reference evidence="9 10" key="1">
    <citation type="submission" date="2014-03" db="EMBL/GenBank/DDBJ databases">
        <title>Genomics of Bifidobacteria.</title>
        <authorList>
            <person name="Ventura M."/>
            <person name="Milani C."/>
            <person name="Lugli G.A."/>
        </authorList>
    </citation>
    <scope>NUCLEOTIDE SEQUENCE [LARGE SCALE GENOMIC DNA]</scope>
    <source>
        <strain evidence="9 10">DSM 23975</strain>
    </source>
</reference>
<evidence type="ECO:0000256" key="4">
    <source>
        <dbReference type="ARBA" id="ARBA00023136"/>
    </source>
</evidence>
<dbReference type="NCBIfam" id="TIGR00247">
    <property type="entry name" value="endolytic transglycosylase MltG"/>
    <property type="match status" value="1"/>
</dbReference>